<dbReference type="Proteomes" id="UP000606974">
    <property type="component" value="Unassembled WGS sequence"/>
</dbReference>
<evidence type="ECO:0000313" key="3">
    <source>
        <dbReference type="Proteomes" id="UP000606974"/>
    </source>
</evidence>
<dbReference type="AlphaFoldDB" id="A0A8H7A8G2"/>
<reference evidence="2" key="1">
    <citation type="submission" date="2020-02" db="EMBL/GenBank/DDBJ databases">
        <authorList>
            <person name="Palmer J.M."/>
        </authorList>
    </citation>
    <scope>NUCLEOTIDE SEQUENCE</scope>
    <source>
        <strain evidence="2">EPUS1.4</strain>
        <tissue evidence="2">Thallus</tissue>
    </source>
</reference>
<gene>
    <name evidence="2" type="ORF">GJ744_004695</name>
</gene>
<keyword evidence="3" id="KW-1185">Reference proteome</keyword>
<name>A0A8H7A8G2_9EURO</name>
<feature type="region of interest" description="Disordered" evidence="1">
    <location>
        <begin position="84"/>
        <end position="118"/>
    </location>
</feature>
<evidence type="ECO:0000313" key="2">
    <source>
        <dbReference type="EMBL" id="KAF7503057.1"/>
    </source>
</evidence>
<feature type="compositionally biased region" description="Basic and acidic residues" evidence="1">
    <location>
        <begin position="109"/>
        <end position="118"/>
    </location>
</feature>
<sequence length="118" mass="13383">MRFRIPALPGWTIRNLRKSETLFALSGPSEKLTVWECSSHIKTCRPRGVVERSRFALDSGAALAITLLLNGWLQRHMVKRNTCTLRPAPSPSPPCLGNLKRRTNSEWSRGLERPEMSQ</sequence>
<organism evidence="2 3">
    <name type="scientific">Endocarpon pusillum</name>
    <dbReference type="NCBI Taxonomy" id="364733"/>
    <lineage>
        <taxon>Eukaryota</taxon>
        <taxon>Fungi</taxon>
        <taxon>Dikarya</taxon>
        <taxon>Ascomycota</taxon>
        <taxon>Pezizomycotina</taxon>
        <taxon>Eurotiomycetes</taxon>
        <taxon>Chaetothyriomycetidae</taxon>
        <taxon>Verrucariales</taxon>
        <taxon>Verrucariaceae</taxon>
        <taxon>Endocarpon</taxon>
    </lineage>
</organism>
<proteinExistence type="predicted"/>
<accession>A0A8H7A8G2</accession>
<protein>
    <submittedName>
        <fullName evidence="2">Uncharacterized protein</fullName>
    </submittedName>
</protein>
<dbReference type="EMBL" id="JAACFV010000200">
    <property type="protein sequence ID" value="KAF7503057.1"/>
    <property type="molecule type" value="Genomic_DNA"/>
</dbReference>
<evidence type="ECO:0000256" key="1">
    <source>
        <dbReference type="SAM" id="MobiDB-lite"/>
    </source>
</evidence>
<comment type="caution">
    <text evidence="2">The sequence shown here is derived from an EMBL/GenBank/DDBJ whole genome shotgun (WGS) entry which is preliminary data.</text>
</comment>